<proteinExistence type="predicted"/>
<reference evidence="2 3" key="1">
    <citation type="submission" date="2018-02" db="EMBL/GenBank/DDBJ databases">
        <title>Draft genome sequence of bacterial isolates from marine environment.</title>
        <authorList>
            <person name="Singh S.K."/>
            <person name="Hill R."/>
            <person name="Major S."/>
            <person name="Cai H."/>
            <person name="Li Y."/>
        </authorList>
    </citation>
    <scope>NUCLEOTIDE SEQUENCE [LARGE SCALE GENOMIC DNA]</scope>
    <source>
        <strain evidence="2 3">IMET F</strain>
    </source>
</reference>
<protein>
    <submittedName>
        <fullName evidence="2">Transcriptional regulator</fullName>
    </submittedName>
</protein>
<evidence type="ECO:0000313" key="3">
    <source>
        <dbReference type="Proteomes" id="UP000238565"/>
    </source>
</evidence>
<accession>A0A2S7I5B6</accession>
<gene>
    <name evidence="2" type="ORF">C3729_06835</name>
</gene>
<evidence type="ECO:0000256" key="1">
    <source>
        <dbReference type="SAM" id="MobiDB-lite"/>
    </source>
</evidence>
<comment type="caution">
    <text evidence="2">The sequence shown here is derived from an EMBL/GenBank/DDBJ whole genome shotgun (WGS) entry which is preliminary data.</text>
</comment>
<dbReference type="RefSeq" id="WP_104793465.1">
    <property type="nucleotide sequence ID" value="NZ_PTPZ01000003.1"/>
</dbReference>
<dbReference type="Proteomes" id="UP000238565">
    <property type="component" value="Unassembled WGS sequence"/>
</dbReference>
<sequence>MNYIRHLTGFYEKIHEDSRLNPTHISLYLALFQFWNLNHFQNPISISRHEMMKLSKIAAYGTYHKCIKDLQDFGYIEYLPSFNPYKGSLVHLFNFEDLEMQNLNSYHAKNQTSSAQAINQHHIKIDTGIRQALEPSINYINNINNKHCITTPETSSNFKQAFLPAIPFQEIIPKSLSQKIKEKEKLREKKKKSAQLSPNQSPKIPPTFAEVKLFFEEKDTPLSEAERFFDHYESNGWLVGGKSKMKNWEAAARNWLKNSKKFNDNLKPRCLSGAEGKRNNLQATTNKSYKEPL</sequence>
<organism evidence="2 3">
    <name type="scientific">Cloacibacterium normanense</name>
    <dbReference type="NCBI Taxonomy" id="237258"/>
    <lineage>
        <taxon>Bacteria</taxon>
        <taxon>Pseudomonadati</taxon>
        <taxon>Bacteroidota</taxon>
        <taxon>Flavobacteriia</taxon>
        <taxon>Flavobacteriales</taxon>
        <taxon>Weeksellaceae</taxon>
    </lineage>
</organism>
<dbReference type="AlphaFoldDB" id="A0A2S7I5B6"/>
<evidence type="ECO:0000313" key="2">
    <source>
        <dbReference type="EMBL" id="PPZ91772.1"/>
    </source>
</evidence>
<name>A0A2S7I5B6_9FLAO</name>
<feature type="region of interest" description="Disordered" evidence="1">
    <location>
        <begin position="269"/>
        <end position="293"/>
    </location>
</feature>
<feature type="region of interest" description="Disordered" evidence="1">
    <location>
        <begin position="182"/>
        <end position="205"/>
    </location>
</feature>
<dbReference type="EMBL" id="PTPZ01000003">
    <property type="protein sequence ID" value="PPZ91772.1"/>
    <property type="molecule type" value="Genomic_DNA"/>
</dbReference>